<proteinExistence type="predicted"/>
<dbReference type="Proteomes" id="UP001515480">
    <property type="component" value="Unassembled WGS sequence"/>
</dbReference>
<feature type="transmembrane region" description="Helical" evidence="5">
    <location>
        <begin position="67"/>
        <end position="88"/>
    </location>
</feature>
<evidence type="ECO:0000313" key="7">
    <source>
        <dbReference type="Proteomes" id="UP001515480"/>
    </source>
</evidence>
<feature type="transmembrane region" description="Helical" evidence="5">
    <location>
        <begin position="340"/>
        <end position="360"/>
    </location>
</feature>
<dbReference type="EMBL" id="JBGBPQ010000004">
    <property type="protein sequence ID" value="KAL1525555.1"/>
    <property type="molecule type" value="Genomic_DNA"/>
</dbReference>
<evidence type="ECO:0000256" key="5">
    <source>
        <dbReference type="SAM" id="Phobius"/>
    </source>
</evidence>
<evidence type="ECO:0000256" key="2">
    <source>
        <dbReference type="ARBA" id="ARBA00022692"/>
    </source>
</evidence>
<keyword evidence="2 5" id="KW-0812">Transmembrane</keyword>
<evidence type="ECO:0000313" key="6">
    <source>
        <dbReference type="EMBL" id="KAL1525555.1"/>
    </source>
</evidence>
<feature type="transmembrane region" description="Helical" evidence="5">
    <location>
        <begin position="284"/>
        <end position="306"/>
    </location>
</feature>
<keyword evidence="4 5" id="KW-0472">Membrane</keyword>
<dbReference type="GO" id="GO:0015144">
    <property type="term" value="F:carbohydrate transmembrane transporter activity"/>
    <property type="evidence" value="ECO:0007669"/>
    <property type="project" value="InterPro"/>
</dbReference>
<feature type="transmembrane region" description="Helical" evidence="5">
    <location>
        <begin position="318"/>
        <end position="334"/>
    </location>
</feature>
<dbReference type="GO" id="GO:0016020">
    <property type="term" value="C:membrane"/>
    <property type="evidence" value="ECO:0007669"/>
    <property type="project" value="UniProtKB-SubCell"/>
</dbReference>
<evidence type="ECO:0000256" key="1">
    <source>
        <dbReference type="ARBA" id="ARBA00004141"/>
    </source>
</evidence>
<gene>
    <name evidence="6" type="ORF">AB1Y20_020410</name>
</gene>
<comment type="subcellular location">
    <subcellularLocation>
        <location evidence="1">Membrane</location>
        <topology evidence="1">Multi-pass membrane protein</topology>
    </subcellularLocation>
</comment>
<keyword evidence="7" id="KW-1185">Reference proteome</keyword>
<organism evidence="6 7">
    <name type="scientific">Prymnesium parvum</name>
    <name type="common">Toxic golden alga</name>
    <dbReference type="NCBI Taxonomy" id="97485"/>
    <lineage>
        <taxon>Eukaryota</taxon>
        <taxon>Haptista</taxon>
        <taxon>Haptophyta</taxon>
        <taxon>Prymnesiophyceae</taxon>
        <taxon>Prymnesiales</taxon>
        <taxon>Prymnesiaceae</taxon>
        <taxon>Prymnesium</taxon>
    </lineage>
</organism>
<feature type="transmembrane region" description="Helical" evidence="5">
    <location>
        <begin position="94"/>
        <end position="120"/>
    </location>
</feature>
<feature type="transmembrane region" description="Helical" evidence="5">
    <location>
        <begin position="132"/>
        <end position="154"/>
    </location>
</feature>
<dbReference type="PANTHER" id="PTHR16119:SF17">
    <property type="entry name" value="TRANSMEMBRANE PROTEIN 144"/>
    <property type="match status" value="1"/>
</dbReference>
<reference evidence="6 7" key="1">
    <citation type="journal article" date="2024" name="Science">
        <title>Giant polyketide synthase enzymes in the biosynthesis of giant marine polyether toxins.</title>
        <authorList>
            <person name="Fallon T.R."/>
            <person name="Shende V.V."/>
            <person name="Wierzbicki I.H."/>
            <person name="Pendleton A.L."/>
            <person name="Watervoot N.F."/>
            <person name="Auber R.P."/>
            <person name="Gonzalez D.J."/>
            <person name="Wisecaver J.H."/>
            <person name="Moore B.S."/>
        </authorList>
    </citation>
    <scope>NUCLEOTIDE SEQUENCE [LARGE SCALE GENOMIC DNA]</scope>
    <source>
        <strain evidence="6 7">12B1</strain>
    </source>
</reference>
<accession>A0AB34JUI8</accession>
<dbReference type="InterPro" id="IPR010651">
    <property type="entry name" value="Sugar_transport"/>
</dbReference>
<feature type="transmembrane region" description="Helical" evidence="5">
    <location>
        <begin position="242"/>
        <end position="264"/>
    </location>
</feature>
<evidence type="ECO:0000256" key="3">
    <source>
        <dbReference type="ARBA" id="ARBA00022989"/>
    </source>
</evidence>
<sequence length="364" mass="36979">MAAWLSSGLACLGGACIGTYPIFVKTAPVLAAQVHPLVFQSYKTLCTALLGALLLSARLLGGASPLFVFSPWAVCSAAAWIPVGLTTISSVPRIGVGAAMLVLAGSTSLISFAISVAFFHEPLKARVTPGGTVYYLAPVYLATTLGGMAGLVLLPRLFSAPKRGAQLLAAPLLAPPPPPAALSLSLMPPPADARSTAGGQLLGYALSVCGGVFQSLQYALVSYAKTQPPPQGDLHAEAYDPLGSWTASFGLGALAVTAVFGGLLLLGGRWSGTPPPQLQMEVVFFPGMAAGVLYALGLLTSTLAVCIGGGGVVMAQKSASALLVSGAWGILWFREIEGRAALAWCAAAVVTMASVVLLGFEKGP</sequence>
<dbReference type="PANTHER" id="PTHR16119">
    <property type="entry name" value="TRANSMEMBRANE PROTEIN 144"/>
    <property type="match status" value="1"/>
</dbReference>
<dbReference type="AlphaFoldDB" id="A0AB34JUI8"/>
<evidence type="ECO:0008006" key="8">
    <source>
        <dbReference type="Google" id="ProtNLM"/>
    </source>
</evidence>
<protein>
    <recommendedName>
        <fullName evidence="8">EamA domain-containing protein</fullName>
    </recommendedName>
</protein>
<evidence type="ECO:0000256" key="4">
    <source>
        <dbReference type="ARBA" id="ARBA00023136"/>
    </source>
</evidence>
<name>A0AB34JUI8_PRYPA</name>
<comment type="caution">
    <text evidence="6">The sequence shown here is derived from an EMBL/GenBank/DDBJ whole genome shotgun (WGS) entry which is preliminary data.</text>
</comment>
<keyword evidence="3 5" id="KW-1133">Transmembrane helix</keyword>
<feature type="transmembrane region" description="Helical" evidence="5">
    <location>
        <begin position="41"/>
        <end position="60"/>
    </location>
</feature>